<evidence type="ECO:0000256" key="1">
    <source>
        <dbReference type="SAM" id="MobiDB-lite"/>
    </source>
</evidence>
<accession>A0A916LFF2</accession>
<evidence type="ECO:0000313" key="2">
    <source>
        <dbReference type="EMBL" id="CPA11692.1"/>
    </source>
</evidence>
<comment type="caution">
    <text evidence="2">The sequence shown here is derived from an EMBL/GenBank/DDBJ whole genome shotgun (WGS) entry which is preliminary data.</text>
</comment>
<organism evidence="2 3">
    <name type="scientific">Mycobacterium tuberculosis</name>
    <dbReference type="NCBI Taxonomy" id="1773"/>
    <lineage>
        <taxon>Bacteria</taxon>
        <taxon>Bacillati</taxon>
        <taxon>Actinomycetota</taxon>
        <taxon>Actinomycetes</taxon>
        <taxon>Mycobacteriales</taxon>
        <taxon>Mycobacteriaceae</taxon>
        <taxon>Mycobacterium</taxon>
        <taxon>Mycobacterium tuberculosis complex</taxon>
    </lineage>
</organism>
<protein>
    <submittedName>
        <fullName evidence="2">Uncharacterized protein</fullName>
    </submittedName>
</protein>
<dbReference type="EMBL" id="CSBK01002695">
    <property type="protein sequence ID" value="CPA11692.1"/>
    <property type="molecule type" value="Genomic_DNA"/>
</dbReference>
<evidence type="ECO:0000313" key="3">
    <source>
        <dbReference type="Proteomes" id="UP000039021"/>
    </source>
</evidence>
<dbReference type="Proteomes" id="UP000039021">
    <property type="component" value="Unassembled WGS sequence"/>
</dbReference>
<proteinExistence type="predicted"/>
<gene>
    <name evidence="2" type="ORF">ERS007739_04376</name>
</gene>
<reference evidence="3" key="1">
    <citation type="submission" date="2015-03" db="EMBL/GenBank/DDBJ databases">
        <authorList>
            <consortium name="Pathogen Informatics"/>
        </authorList>
    </citation>
    <scope>NUCLEOTIDE SEQUENCE [LARGE SCALE GENOMIC DNA]</scope>
    <source>
        <strain evidence="3">N09902308</strain>
    </source>
</reference>
<dbReference type="AlphaFoldDB" id="A0A916LFF2"/>
<feature type="region of interest" description="Disordered" evidence="1">
    <location>
        <begin position="1"/>
        <end position="30"/>
    </location>
</feature>
<sequence length="45" mass="4787">MIPAISRSMKNPRTSAGKWLASSSTRQSSAVSNNVMSTCMVVNAK</sequence>
<name>A0A916LFF2_MYCTX</name>